<dbReference type="AlphaFoldDB" id="A0A1J5Q5G2"/>
<sequence length="533" mass="51697">MSTLISPTPDVIAASYAGALYGLELSNTDIVVVNSTAAANGGNINSLLNSVFNADFSSYTNAQVAAIVAHNVGLAGTLATAATVYITDTLNAAVPGTQGQTIATILRLFAGLTSDPTWGAAALAWNSQVTTADNYANNAANMTRAPLSVGFTSTLTGTGAIFNGGIGNHTFNGTASDGGGGASGNTFNGSYFITGGAGVNTLNISPNFAIGAGDAVTSLQTDSIWAHVSHIQNVVIATNAGAQNITTGADFNTAFAQGINLMEISSGGAITDDMSSFSGAATLVTSSGAGAQTITTGSGLATVNATSTAGALTINGANLTAVIATTTGAGAQTIGTTNGAALVTVTATDVSGSQTITSTSPLAVSVNATSVSGQQSITTGLGNDIITLSNDTAGATINAGAGTNTIVLGVGHSAVDAITVTGLVGARDNITYFSLSVSDTLALGTTVVLTSAQLGGGFTVTNGIATGGTNVAFMAAAESSTTAGVVAHNDGNNTYVVASDGSGNSAHASIIELVGVNTATAVGGGGATAIHIL</sequence>
<dbReference type="EMBL" id="MLJW01002266">
    <property type="protein sequence ID" value="OIQ75132.1"/>
    <property type="molecule type" value="Genomic_DNA"/>
</dbReference>
<gene>
    <name evidence="1" type="ORF">GALL_432030</name>
</gene>
<protein>
    <submittedName>
        <fullName evidence="1">Uncharacterized protein</fullName>
    </submittedName>
</protein>
<reference evidence="1" key="1">
    <citation type="submission" date="2016-10" db="EMBL/GenBank/DDBJ databases">
        <title>Sequence of Gallionella enrichment culture.</title>
        <authorList>
            <person name="Poehlein A."/>
            <person name="Muehling M."/>
            <person name="Daniel R."/>
        </authorList>
    </citation>
    <scope>NUCLEOTIDE SEQUENCE</scope>
</reference>
<name>A0A1J5Q5G2_9ZZZZ</name>
<comment type="caution">
    <text evidence="1">The sequence shown here is derived from an EMBL/GenBank/DDBJ whole genome shotgun (WGS) entry which is preliminary data.</text>
</comment>
<evidence type="ECO:0000313" key="1">
    <source>
        <dbReference type="EMBL" id="OIQ75132.1"/>
    </source>
</evidence>
<organism evidence="1">
    <name type="scientific">mine drainage metagenome</name>
    <dbReference type="NCBI Taxonomy" id="410659"/>
    <lineage>
        <taxon>unclassified sequences</taxon>
        <taxon>metagenomes</taxon>
        <taxon>ecological metagenomes</taxon>
    </lineage>
</organism>
<proteinExistence type="predicted"/>
<accession>A0A1J5Q5G2</accession>